<proteinExistence type="predicted"/>
<evidence type="ECO:0000313" key="2">
    <source>
        <dbReference type="Proteomes" id="UP000830395"/>
    </source>
</evidence>
<accession>A0ACC5ZFS9</accession>
<reference evidence="1" key="1">
    <citation type="submission" date="2020-02" db="EMBL/GenBank/DDBJ databases">
        <title>Genome sequencing of the panga catfish, Pangasius djambal.</title>
        <authorList>
            <person name="Wen M."/>
            <person name="Zahm M."/>
            <person name="Roques C."/>
            <person name="Cabau C."/>
            <person name="Klopp C."/>
            <person name="Donnadieu C."/>
            <person name="Jouanno E."/>
            <person name="Avarre J.-C."/>
            <person name="Campet M."/>
            <person name="Ha T."/>
            <person name="Dugue R."/>
            <person name="Lampietro C."/>
            <person name="Louis A."/>
            <person name="Herpin A."/>
            <person name="Echchiki A."/>
            <person name="Berthelot C."/>
            <person name="Parey E."/>
            <person name="Roest-Crollius H."/>
            <person name="Braasch I."/>
            <person name="Postlethwait J.H."/>
            <person name="Bobe J."/>
            <person name="Montfort J."/>
            <person name="Bouchez O."/>
            <person name="Begum T."/>
            <person name="Schartl M."/>
            <person name="Gustiano R."/>
            <person name="Guiguen Y."/>
        </authorList>
    </citation>
    <scope>NUCLEOTIDE SEQUENCE</scope>
    <source>
        <strain evidence="1">Pdj_M5554</strain>
    </source>
</reference>
<organism evidence="1 2">
    <name type="scientific">Pangasius djambal</name>
    <dbReference type="NCBI Taxonomy" id="1691987"/>
    <lineage>
        <taxon>Eukaryota</taxon>
        <taxon>Metazoa</taxon>
        <taxon>Chordata</taxon>
        <taxon>Craniata</taxon>
        <taxon>Vertebrata</taxon>
        <taxon>Euteleostomi</taxon>
        <taxon>Actinopterygii</taxon>
        <taxon>Neopterygii</taxon>
        <taxon>Teleostei</taxon>
        <taxon>Ostariophysi</taxon>
        <taxon>Siluriformes</taxon>
        <taxon>Pangasiidae</taxon>
        <taxon>Pangasius</taxon>
    </lineage>
</organism>
<gene>
    <name evidence="1" type="ORF">PDJAM_G00146710</name>
</gene>
<sequence>MPQSQRSCWGSCNVNAMHLLFVLLYWQGVNSETTSSPVTTDFVTSRRTIEYKGQNHDIVEELEILKPQKIELLCNLTDIPSKPSNITGFWRKNGSEIENSQQTIHRHNEQYILKQIFNITASDLGNYSCVFSYLGKEEQVTFVLKVPAVTVKQDRPIVSYIGDTVVMKCEMKPTPNTWEWYKTNGTEKMRISATADPTHYKILLENNVTKLILLNLTEEDSGKYKCRAVFDIKPTEMQLELKVLSFTEPLKPFVAIAVEVVILVTLILLYERCSHKQKGPSGTTENGLYEHAPTQEENATEDGGTTTRQRKVEH</sequence>
<keyword evidence="2" id="KW-1185">Reference proteome</keyword>
<dbReference type="EMBL" id="CM040998">
    <property type="protein sequence ID" value="MCJ8746869.1"/>
    <property type="molecule type" value="Genomic_DNA"/>
</dbReference>
<protein>
    <submittedName>
        <fullName evidence="1">Uncharacterized protein</fullName>
    </submittedName>
</protein>
<comment type="caution">
    <text evidence="1">The sequence shown here is derived from an EMBL/GenBank/DDBJ whole genome shotgun (WGS) entry which is preliminary data.</text>
</comment>
<dbReference type="Proteomes" id="UP000830395">
    <property type="component" value="Chromosome 24"/>
</dbReference>
<evidence type="ECO:0000313" key="1">
    <source>
        <dbReference type="EMBL" id="MCJ8746869.1"/>
    </source>
</evidence>
<name>A0ACC5ZFS9_9TELE</name>